<dbReference type="GO" id="GO:0046872">
    <property type="term" value="F:metal ion binding"/>
    <property type="evidence" value="ECO:0007669"/>
    <property type="project" value="UniProtKB-KW"/>
</dbReference>
<dbReference type="Proteomes" id="UP000502823">
    <property type="component" value="Unassembled WGS sequence"/>
</dbReference>
<dbReference type="InParanoid" id="A0A6L2Q5K8"/>
<evidence type="ECO:0000313" key="5">
    <source>
        <dbReference type="Proteomes" id="UP000502823"/>
    </source>
</evidence>
<gene>
    <name evidence="4" type="ORF">Cfor_07275</name>
</gene>
<feature type="domain" description="DDE Tnp4" evidence="3">
    <location>
        <begin position="25"/>
        <end position="173"/>
    </location>
</feature>
<keyword evidence="2" id="KW-0479">Metal-binding</keyword>
<protein>
    <recommendedName>
        <fullName evidence="3">DDE Tnp4 domain-containing protein</fullName>
    </recommendedName>
</protein>
<evidence type="ECO:0000256" key="2">
    <source>
        <dbReference type="ARBA" id="ARBA00022723"/>
    </source>
</evidence>
<organism evidence="4 5">
    <name type="scientific">Coptotermes formosanus</name>
    <name type="common">Formosan subterranean termite</name>
    <dbReference type="NCBI Taxonomy" id="36987"/>
    <lineage>
        <taxon>Eukaryota</taxon>
        <taxon>Metazoa</taxon>
        <taxon>Ecdysozoa</taxon>
        <taxon>Arthropoda</taxon>
        <taxon>Hexapoda</taxon>
        <taxon>Insecta</taxon>
        <taxon>Pterygota</taxon>
        <taxon>Neoptera</taxon>
        <taxon>Polyneoptera</taxon>
        <taxon>Dictyoptera</taxon>
        <taxon>Blattodea</taxon>
        <taxon>Blattoidea</taxon>
        <taxon>Termitoidae</taxon>
        <taxon>Rhinotermitidae</taxon>
        <taxon>Coptotermes</taxon>
    </lineage>
</organism>
<evidence type="ECO:0000313" key="4">
    <source>
        <dbReference type="EMBL" id="GFG38105.1"/>
    </source>
</evidence>
<comment type="caution">
    <text evidence="4">The sequence shown here is derived from an EMBL/GenBank/DDBJ whole genome shotgun (WGS) entry which is preliminary data.</text>
</comment>
<keyword evidence="5" id="KW-1185">Reference proteome</keyword>
<dbReference type="EMBL" id="BLKM01012980">
    <property type="protein sequence ID" value="GFG38105.1"/>
    <property type="molecule type" value="Genomic_DNA"/>
</dbReference>
<proteinExistence type="predicted"/>
<accession>A0A6L2Q5K8</accession>
<evidence type="ECO:0000256" key="1">
    <source>
        <dbReference type="ARBA" id="ARBA00001968"/>
    </source>
</evidence>
<name>A0A6L2Q5K8_COPFO</name>
<evidence type="ECO:0000259" key="3">
    <source>
        <dbReference type="Pfam" id="PF13359"/>
    </source>
</evidence>
<reference evidence="5" key="1">
    <citation type="submission" date="2020-01" db="EMBL/GenBank/DDBJ databases">
        <title>Draft genome sequence of the Termite Coptotermes fromosanus.</title>
        <authorList>
            <person name="Itakura S."/>
            <person name="Yosikawa Y."/>
            <person name="Umezawa K."/>
        </authorList>
    </citation>
    <scope>NUCLEOTIDE SEQUENCE [LARGE SCALE GENOMIC DNA]</scope>
</reference>
<comment type="cofactor">
    <cofactor evidence="1">
        <name>a divalent metal cation</name>
        <dbReference type="ChEBI" id="CHEBI:60240"/>
    </cofactor>
</comment>
<dbReference type="OrthoDB" id="6617202at2759"/>
<sequence>MEEEWLVVANDFAEKWNVPNCLGTMDGKYISVQAPIGSGSNYIMYKFFSIVLFAVDDANYDFLYANVGSQGHISDGGVFNQTCFKRLLDDCNPNSPSDCVLPRRDTPIPYVFLTDGAFPLTRNIMKPYARTQEKGSKTRICNYRFIRGRGITENVFGTMSVVFRFLRRQLLMQPETAE</sequence>
<dbReference type="Pfam" id="PF13359">
    <property type="entry name" value="DDE_Tnp_4"/>
    <property type="match status" value="1"/>
</dbReference>
<dbReference type="InterPro" id="IPR027806">
    <property type="entry name" value="HARBI1_dom"/>
</dbReference>
<dbReference type="AlphaFoldDB" id="A0A6L2Q5K8"/>